<evidence type="ECO:0000313" key="3">
    <source>
        <dbReference type="EMBL" id="VVE16858.1"/>
    </source>
</evidence>
<reference evidence="3 4" key="1">
    <citation type="submission" date="2019-08" db="EMBL/GenBank/DDBJ databases">
        <authorList>
            <person name="Peeters C."/>
        </authorList>
    </citation>
    <scope>NUCLEOTIDE SEQUENCE [LARGE SCALE GENOMIC DNA]</scope>
    <source>
        <strain evidence="3 4">LMG 31107</strain>
    </source>
</reference>
<protein>
    <submittedName>
        <fullName evidence="3">Uncharacterized protein</fullName>
    </submittedName>
</protein>
<dbReference type="RefSeq" id="WP_150609344.1">
    <property type="nucleotide sequence ID" value="NZ_CABPRY010000006.1"/>
</dbReference>
<evidence type="ECO:0000256" key="1">
    <source>
        <dbReference type="SAM" id="MobiDB-lite"/>
    </source>
</evidence>
<organism evidence="3 4">
    <name type="scientific">Pandoraea cepalis</name>
    <dbReference type="NCBI Taxonomy" id="2508294"/>
    <lineage>
        <taxon>Bacteria</taxon>
        <taxon>Pseudomonadati</taxon>
        <taxon>Pseudomonadota</taxon>
        <taxon>Betaproteobacteria</taxon>
        <taxon>Burkholderiales</taxon>
        <taxon>Burkholderiaceae</taxon>
        <taxon>Pandoraea</taxon>
    </lineage>
</organism>
<evidence type="ECO:0000256" key="2">
    <source>
        <dbReference type="SAM" id="SignalP"/>
    </source>
</evidence>
<feature type="chain" id="PRO_5022989433" evidence="2">
    <location>
        <begin position="22"/>
        <end position="93"/>
    </location>
</feature>
<dbReference type="EMBL" id="CABPRY010000006">
    <property type="protein sequence ID" value="VVE16858.1"/>
    <property type="molecule type" value="Genomic_DNA"/>
</dbReference>
<keyword evidence="2" id="KW-0732">Signal</keyword>
<feature type="region of interest" description="Disordered" evidence="1">
    <location>
        <begin position="56"/>
        <end position="93"/>
    </location>
</feature>
<sequence length="93" mass="10296">MTMIIAAAVAFIFIAAVRAGAGSNEIEEASDALDRCPQCGNYLPCNCNHYEDSSYQHHHHHDQWPNDAMNQSSQDDSCLGYGHHHHGGSDDWN</sequence>
<gene>
    <name evidence="3" type="ORF">PCE31107_02940</name>
</gene>
<evidence type="ECO:0000313" key="4">
    <source>
        <dbReference type="Proteomes" id="UP000396788"/>
    </source>
</evidence>
<name>A0A5E4VWT9_9BURK</name>
<dbReference type="AlphaFoldDB" id="A0A5E4VWT9"/>
<feature type="signal peptide" evidence="2">
    <location>
        <begin position="1"/>
        <end position="21"/>
    </location>
</feature>
<proteinExistence type="predicted"/>
<dbReference type="Proteomes" id="UP000396788">
    <property type="component" value="Unassembled WGS sequence"/>
</dbReference>
<accession>A0A5E4VWT9</accession>